<name>A0ABM0WNZ4_CAMSA</name>
<sequence length="324" mass="36422">MNNLSLMLNKAAKEGKFGYHHHCDIAKLTHLCFADDLLIFVDGSVVSVQNVLEVLKEFEEKSGLAISLQKSSLYSGGLIEEEITSITSATGLPHGTLPVRYLGVPLCTKKLTLQNCRLVLINTVIAGISNFWCSTFMLPKACIRKINSMCSAFLWKGHLEGHHNARVSWDTLTKTKEQGGLGIRDLATWNMACVLKLIWLLFFRLGSVWVAWFWSDNWSPFGNLSNFLSPARLGIHAQATLDQVYNHGNWSLPNPRSENQVSLQAYLTTLHLSEEEDHYEWQMEGKIYQKYSTRGIYNCIYTQHALFLGGEQSGAKEGFLDTAS</sequence>
<accession>A0ABM0WNZ4</accession>
<reference evidence="2" key="1">
    <citation type="journal article" date="2014" name="Nat. Commun.">
        <title>The emerging biofuel crop Camelina sativa retains a highly undifferentiated hexaploid genome structure.</title>
        <authorList>
            <person name="Kagale S."/>
            <person name="Koh C."/>
            <person name="Nixon J."/>
            <person name="Bollina V."/>
            <person name="Clarke W.E."/>
            <person name="Tuteja R."/>
            <person name="Spillane C."/>
            <person name="Robinson S.J."/>
            <person name="Links M.G."/>
            <person name="Clarke C."/>
            <person name="Higgins E.E."/>
            <person name="Huebert T."/>
            <person name="Sharpe A.G."/>
            <person name="Parkin I.A."/>
        </authorList>
    </citation>
    <scope>NUCLEOTIDE SEQUENCE [LARGE SCALE GENOMIC DNA]</scope>
    <source>
        <strain evidence="2">cv. DH55</strain>
    </source>
</reference>
<dbReference type="InterPro" id="IPR000477">
    <property type="entry name" value="RT_dom"/>
</dbReference>
<dbReference type="PANTHER" id="PTHR33116">
    <property type="entry name" value="REVERSE TRANSCRIPTASE ZINC-BINDING DOMAIN-CONTAINING PROTEIN-RELATED-RELATED"/>
    <property type="match status" value="1"/>
</dbReference>
<evidence type="ECO:0000313" key="3">
    <source>
        <dbReference type="RefSeq" id="XP_010473894.1"/>
    </source>
</evidence>
<dbReference type="Pfam" id="PF00078">
    <property type="entry name" value="RVT_1"/>
    <property type="match status" value="1"/>
</dbReference>
<evidence type="ECO:0000313" key="2">
    <source>
        <dbReference type="Proteomes" id="UP000694864"/>
    </source>
</evidence>
<evidence type="ECO:0000259" key="1">
    <source>
        <dbReference type="PROSITE" id="PS50878"/>
    </source>
</evidence>
<dbReference type="GeneID" id="104753325"/>
<keyword evidence="2" id="KW-1185">Reference proteome</keyword>
<organism evidence="2 3">
    <name type="scientific">Camelina sativa</name>
    <name type="common">False flax</name>
    <name type="synonym">Myagrum sativum</name>
    <dbReference type="NCBI Taxonomy" id="90675"/>
    <lineage>
        <taxon>Eukaryota</taxon>
        <taxon>Viridiplantae</taxon>
        <taxon>Streptophyta</taxon>
        <taxon>Embryophyta</taxon>
        <taxon>Tracheophyta</taxon>
        <taxon>Spermatophyta</taxon>
        <taxon>Magnoliopsida</taxon>
        <taxon>eudicotyledons</taxon>
        <taxon>Gunneridae</taxon>
        <taxon>Pentapetalae</taxon>
        <taxon>rosids</taxon>
        <taxon>malvids</taxon>
        <taxon>Brassicales</taxon>
        <taxon>Brassicaceae</taxon>
        <taxon>Camelineae</taxon>
        <taxon>Camelina</taxon>
    </lineage>
</organism>
<dbReference type="Proteomes" id="UP000694864">
    <property type="component" value="Chromosome 16"/>
</dbReference>
<gene>
    <name evidence="3" type="primary">LOC104753325</name>
</gene>
<dbReference type="PROSITE" id="PS50878">
    <property type="entry name" value="RT_POL"/>
    <property type="match status" value="1"/>
</dbReference>
<protein>
    <submittedName>
        <fullName evidence="3">Uncharacterized protein LOC104753325</fullName>
    </submittedName>
</protein>
<dbReference type="PANTHER" id="PTHR33116:SF80">
    <property type="entry name" value="REVERSE TRANSCRIPTASE ZINC-BINDING DOMAIN-CONTAINING PROTEIN"/>
    <property type="match status" value="1"/>
</dbReference>
<reference evidence="3" key="2">
    <citation type="submission" date="2025-08" db="UniProtKB">
        <authorList>
            <consortium name="RefSeq"/>
        </authorList>
    </citation>
    <scope>IDENTIFICATION</scope>
    <source>
        <tissue evidence="3">Leaf</tissue>
    </source>
</reference>
<dbReference type="RefSeq" id="XP_010473894.1">
    <property type="nucleotide sequence ID" value="XM_010475592.1"/>
</dbReference>
<proteinExistence type="predicted"/>
<feature type="domain" description="Reverse transcriptase" evidence="1">
    <location>
        <begin position="1"/>
        <end position="106"/>
    </location>
</feature>